<dbReference type="KEGG" id="gbi:PG2T_10550"/>
<sequence length="195" mass="21973">MRVYRYYDARGVLHVESVLPPGQAQSGYEVLDRRTLKTLAVITPAPSPQELAEQERRRRDAAAAQAAAQRSAQARQRDAAQQRYRDQMLLQTYASEAELIRLRNTKLETMALILRSVEQTVGHLRGNLAQMDATVVEHEAAGRVPPADLLEARARTAADLAEQERAAERIHNDQAAIRDTFESDLNRYRLLMGAR</sequence>
<dbReference type="STRING" id="1810504.PG2T_10550"/>
<protein>
    <recommendedName>
        <fullName evidence="3">DUF4124 domain-containing protein</fullName>
    </recommendedName>
</protein>
<organism evidence="1 2">
    <name type="scientific">Immundisolibacter cernigliae</name>
    <dbReference type="NCBI Taxonomy" id="1810504"/>
    <lineage>
        <taxon>Bacteria</taxon>
        <taxon>Pseudomonadati</taxon>
        <taxon>Pseudomonadota</taxon>
        <taxon>Gammaproteobacteria</taxon>
        <taxon>Immundisolibacterales</taxon>
        <taxon>Immundisolibacteraceae</taxon>
        <taxon>Immundisolibacter</taxon>
    </lineage>
</organism>
<keyword evidence="2" id="KW-1185">Reference proteome</keyword>
<accession>A0A1B1YV46</accession>
<evidence type="ECO:0000313" key="1">
    <source>
        <dbReference type="EMBL" id="ANX04568.1"/>
    </source>
</evidence>
<dbReference type="EMBL" id="CP014671">
    <property type="protein sequence ID" value="ANX04568.1"/>
    <property type="molecule type" value="Genomic_DNA"/>
</dbReference>
<dbReference type="InParanoid" id="A0A1B1YV46"/>
<dbReference type="AlphaFoldDB" id="A0A1B1YV46"/>
<reference evidence="2" key="1">
    <citation type="submission" date="2016-03" db="EMBL/GenBank/DDBJ databases">
        <title>Complete genome sequence of Solimmundus cernigliae, representing a novel lineage of polycyclic aromatic hydrocarbon degraders within the Gammaproteobacteria.</title>
        <authorList>
            <person name="Singleton D.R."/>
            <person name="Dickey A.N."/>
            <person name="Scholl E.H."/>
            <person name="Wright F.A."/>
            <person name="Aitken M.D."/>
        </authorList>
    </citation>
    <scope>NUCLEOTIDE SEQUENCE [LARGE SCALE GENOMIC DNA]</scope>
    <source>
        <strain evidence="2">TR3.2</strain>
    </source>
</reference>
<evidence type="ECO:0008006" key="3">
    <source>
        <dbReference type="Google" id="ProtNLM"/>
    </source>
</evidence>
<gene>
    <name evidence="1" type="ORF">PG2T_10550</name>
</gene>
<name>A0A1B1YV46_9GAMM</name>
<dbReference type="Proteomes" id="UP000092952">
    <property type="component" value="Chromosome"/>
</dbReference>
<proteinExistence type="predicted"/>
<evidence type="ECO:0000313" key="2">
    <source>
        <dbReference type="Proteomes" id="UP000092952"/>
    </source>
</evidence>